<evidence type="ECO:0000313" key="4">
    <source>
        <dbReference type="Proteomes" id="UP000551327"/>
    </source>
</evidence>
<dbReference type="InterPro" id="IPR000873">
    <property type="entry name" value="AMP-dep_synth/lig_dom"/>
</dbReference>
<dbReference type="Gene3D" id="3.40.50.12780">
    <property type="entry name" value="N-terminal domain of ligase-like"/>
    <property type="match status" value="1"/>
</dbReference>
<dbReference type="PANTHER" id="PTHR24096">
    <property type="entry name" value="LONG-CHAIN-FATTY-ACID--COA LIGASE"/>
    <property type="match status" value="1"/>
</dbReference>
<dbReference type="EMBL" id="JACLAX010000001">
    <property type="protein sequence ID" value="MBC2667727.1"/>
    <property type="molecule type" value="Genomic_DNA"/>
</dbReference>
<dbReference type="SUPFAM" id="SSF56801">
    <property type="entry name" value="Acetyl-CoA synthetase-like"/>
    <property type="match status" value="1"/>
</dbReference>
<comment type="caution">
    <text evidence="3">The sequence shown here is derived from an EMBL/GenBank/DDBJ whole genome shotgun (WGS) entry which is preliminary data.</text>
</comment>
<feature type="domain" description="AMP-binding enzyme C-terminal" evidence="2">
    <location>
        <begin position="471"/>
        <end position="548"/>
    </location>
</feature>
<sequence>MADQALSIVSGLPLDQEEGLGELTLTGWFRSVCTAGGAAEALVYHAGGLGTGARIAWSYDRLWAEANGVARALLACGVGKGTRVGILMTNRPEFLAAAFGIALAGGVVTTFSTFSTPTELDHLIAASAVSVLLVEARILKRDFAGTLRELDPALADGTPGAIASTRFPFLTHVAAVGPTEADGAIEGWEQFLARGEGIAPARVEARAAGVLPADPGVLFFSSGTTARPKGILSAHRGVTLQLWRWARWYQAGPGDVRVWSANGFFWSGNFAMALGGGLTSGGCLVLQSTFNAEEALALVEHERATMILAWPHQWQQLVAAPNWASADLSSLTYIDCRSPIAQHPTVRSTWREPSAAFGNTETFTLMTAYPANTPDEVIAGSHGLPCPGNTLKIVDPLSGVVVPLGERGEIAVKGPTLMLGYIGVPLADTLDAEGYFRTGDAGHLDATGRLYWHGRLNDIIKTGGANVSPVEIDAVLKTIPGIKAVQTVGVPHDTLGELVVACVVPHAGATLDEATIQRTARETLASFKVPRRVLFFSDADIALTGSAKIKTADLRKLATERLEQEQRESTP</sequence>
<reference evidence="3 4" key="1">
    <citation type="submission" date="2020-08" db="EMBL/GenBank/DDBJ databases">
        <title>The genome sequence of type strain Novosphingobium piscinae KCTC 42194.</title>
        <authorList>
            <person name="Liu Y."/>
        </authorList>
    </citation>
    <scope>NUCLEOTIDE SEQUENCE [LARGE SCALE GENOMIC DNA]</scope>
    <source>
        <strain evidence="3 4">KCTC 42194</strain>
    </source>
</reference>
<dbReference type="InterPro" id="IPR042099">
    <property type="entry name" value="ANL_N_sf"/>
</dbReference>
<dbReference type="RefSeq" id="WP_185677605.1">
    <property type="nucleotide sequence ID" value="NZ_JACLAX010000001.1"/>
</dbReference>
<evidence type="ECO:0000259" key="1">
    <source>
        <dbReference type="Pfam" id="PF00501"/>
    </source>
</evidence>
<accession>A0A7X1FWP6</accession>
<evidence type="ECO:0000259" key="2">
    <source>
        <dbReference type="Pfam" id="PF13193"/>
    </source>
</evidence>
<proteinExistence type="predicted"/>
<dbReference type="CDD" id="cd04433">
    <property type="entry name" value="AFD_class_I"/>
    <property type="match status" value="1"/>
</dbReference>
<name>A0A7X1FWP6_9SPHN</name>
<dbReference type="GO" id="GO:0016405">
    <property type="term" value="F:CoA-ligase activity"/>
    <property type="evidence" value="ECO:0007669"/>
    <property type="project" value="TreeGrafter"/>
</dbReference>
<feature type="domain" description="AMP-dependent synthetase/ligase" evidence="1">
    <location>
        <begin position="38"/>
        <end position="421"/>
    </location>
</feature>
<keyword evidence="4" id="KW-1185">Reference proteome</keyword>
<gene>
    <name evidence="3" type="ORF">H7F53_01040</name>
</gene>
<dbReference type="Proteomes" id="UP000551327">
    <property type="component" value="Unassembled WGS sequence"/>
</dbReference>
<dbReference type="Pfam" id="PF13193">
    <property type="entry name" value="AMP-binding_C"/>
    <property type="match status" value="1"/>
</dbReference>
<dbReference type="Gene3D" id="3.30.300.30">
    <property type="match status" value="1"/>
</dbReference>
<dbReference type="InterPro" id="IPR045851">
    <property type="entry name" value="AMP-bd_C_sf"/>
</dbReference>
<dbReference type="AlphaFoldDB" id="A0A7X1FWP6"/>
<keyword evidence="3" id="KW-0436">Ligase</keyword>
<dbReference type="Pfam" id="PF00501">
    <property type="entry name" value="AMP-binding"/>
    <property type="match status" value="1"/>
</dbReference>
<organism evidence="3 4">
    <name type="scientific">Novosphingobium piscinae</name>
    <dbReference type="NCBI Taxonomy" id="1507448"/>
    <lineage>
        <taxon>Bacteria</taxon>
        <taxon>Pseudomonadati</taxon>
        <taxon>Pseudomonadota</taxon>
        <taxon>Alphaproteobacteria</taxon>
        <taxon>Sphingomonadales</taxon>
        <taxon>Sphingomonadaceae</taxon>
        <taxon>Novosphingobium</taxon>
    </lineage>
</organism>
<evidence type="ECO:0000313" key="3">
    <source>
        <dbReference type="EMBL" id="MBC2667727.1"/>
    </source>
</evidence>
<protein>
    <submittedName>
        <fullName evidence="3">Acyl--CoA ligase</fullName>
    </submittedName>
</protein>
<dbReference type="InterPro" id="IPR025110">
    <property type="entry name" value="AMP-bd_C"/>
</dbReference>